<name>A0A2G5C9F4_AQUCA</name>
<dbReference type="AlphaFoldDB" id="A0A2G5C9F4"/>
<dbReference type="OrthoDB" id="668823at2759"/>
<evidence type="ECO:0000256" key="4">
    <source>
        <dbReference type="SAM" id="Coils"/>
    </source>
</evidence>
<reference evidence="5 6" key="1">
    <citation type="submission" date="2017-09" db="EMBL/GenBank/DDBJ databases">
        <title>WGS assembly of Aquilegia coerulea Goldsmith.</title>
        <authorList>
            <person name="Hodges S."/>
            <person name="Kramer E."/>
            <person name="Nordborg M."/>
            <person name="Tomkins J."/>
            <person name="Borevitz J."/>
            <person name="Derieg N."/>
            <person name="Yan J."/>
            <person name="Mihaltcheva S."/>
            <person name="Hayes R.D."/>
            <person name="Rokhsar D."/>
        </authorList>
    </citation>
    <scope>NUCLEOTIDE SEQUENCE [LARGE SCALE GENOMIC DNA]</scope>
    <source>
        <strain evidence="6">cv. Goldsmith</strain>
    </source>
</reference>
<dbReference type="PANTHER" id="PTHR46446">
    <property type="entry name" value="TRANSCRIPTION FACTOR PRE"/>
    <property type="match status" value="1"/>
</dbReference>
<dbReference type="InterPro" id="IPR044293">
    <property type="entry name" value="PRE"/>
</dbReference>
<keyword evidence="1" id="KW-0341">Growth regulation</keyword>
<dbReference type="Gene3D" id="4.10.280.10">
    <property type="entry name" value="Helix-loop-helix DNA-binding domain"/>
    <property type="match status" value="1"/>
</dbReference>
<dbReference type="GO" id="GO:0046983">
    <property type="term" value="F:protein dimerization activity"/>
    <property type="evidence" value="ECO:0007669"/>
    <property type="project" value="InterPro"/>
</dbReference>
<protein>
    <submittedName>
        <fullName evidence="5">Uncharacterized protein</fullName>
    </submittedName>
</protein>
<dbReference type="EMBL" id="KZ305091">
    <property type="protein sequence ID" value="PIA27889.1"/>
    <property type="molecule type" value="Genomic_DNA"/>
</dbReference>
<keyword evidence="6" id="KW-1185">Reference proteome</keyword>
<dbReference type="Pfam" id="PF23174">
    <property type="entry name" value="bHLH_ILI"/>
    <property type="match status" value="1"/>
</dbReference>
<dbReference type="STRING" id="218851.A0A2G5C9F4"/>
<dbReference type="InterPro" id="IPR036638">
    <property type="entry name" value="HLH_DNA-bd_sf"/>
</dbReference>
<evidence type="ECO:0000313" key="6">
    <source>
        <dbReference type="Proteomes" id="UP000230069"/>
    </source>
</evidence>
<dbReference type="SUPFAM" id="SSF47459">
    <property type="entry name" value="HLH, helix-loop-helix DNA-binding domain"/>
    <property type="match status" value="1"/>
</dbReference>
<dbReference type="PANTHER" id="PTHR46446:SF38">
    <property type="entry name" value="TRANSCRIPTION FACTOR ILI6"/>
    <property type="match status" value="1"/>
</dbReference>
<keyword evidence="3" id="KW-0804">Transcription</keyword>
<feature type="coiled-coil region" evidence="4">
    <location>
        <begin position="44"/>
        <end position="71"/>
    </location>
</feature>
<dbReference type="Proteomes" id="UP000230069">
    <property type="component" value="Unassembled WGS sequence"/>
</dbReference>
<proteinExistence type="predicted"/>
<dbReference type="GO" id="GO:0040008">
    <property type="term" value="P:regulation of growth"/>
    <property type="evidence" value="ECO:0007669"/>
    <property type="project" value="InterPro"/>
</dbReference>
<evidence type="ECO:0000256" key="1">
    <source>
        <dbReference type="ARBA" id="ARBA00022604"/>
    </source>
</evidence>
<gene>
    <name evidence="5" type="ORF">AQUCO_07400016v1</name>
</gene>
<organism evidence="5 6">
    <name type="scientific">Aquilegia coerulea</name>
    <name type="common">Rocky mountain columbine</name>
    <dbReference type="NCBI Taxonomy" id="218851"/>
    <lineage>
        <taxon>Eukaryota</taxon>
        <taxon>Viridiplantae</taxon>
        <taxon>Streptophyta</taxon>
        <taxon>Embryophyta</taxon>
        <taxon>Tracheophyta</taxon>
        <taxon>Spermatophyta</taxon>
        <taxon>Magnoliopsida</taxon>
        <taxon>Ranunculales</taxon>
        <taxon>Ranunculaceae</taxon>
        <taxon>Thalictroideae</taxon>
        <taxon>Aquilegia</taxon>
    </lineage>
</organism>
<sequence length="74" mass="8268">MSSRRSRSSEITGDEINDFVGKIQELIPKTSFGSSARASTSNILKEACKYMKSLHREVDDLSEKLTEMLASLDQ</sequence>
<keyword evidence="4" id="KW-0175">Coiled coil</keyword>
<evidence type="ECO:0000256" key="3">
    <source>
        <dbReference type="ARBA" id="ARBA00023163"/>
    </source>
</evidence>
<dbReference type="GO" id="GO:0006355">
    <property type="term" value="P:regulation of DNA-templated transcription"/>
    <property type="evidence" value="ECO:0007669"/>
    <property type="project" value="InterPro"/>
</dbReference>
<keyword evidence="2" id="KW-0805">Transcription regulation</keyword>
<evidence type="ECO:0000256" key="2">
    <source>
        <dbReference type="ARBA" id="ARBA00023015"/>
    </source>
</evidence>
<accession>A0A2G5C9F4</accession>
<dbReference type="InParanoid" id="A0A2G5C9F4"/>
<evidence type="ECO:0000313" key="5">
    <source>
        <dbReference type="EMBL" id="PIA27889.1"/>
    </source>
</evidence>